<dbReference type="AlphaFoldDB" id="A0A821VL77"/>
<evidence type="ECO:0000313" key="1">
    <source>
        <dbReference type="EMBL" id="CAF4908634.1"/>
    </source>
</evidence>
<keyword evidence="2" id="KW-1185">Reference proteome</keyword>
<comment type="caution">
    <text evidence="1">The sequence shown here is derived from an EMBL/GenBank/DDBJ whole genome shotgun (WGS) entry which is preliminary data.</text>
</comment>
<feature type="non-terminal residue" evidence="1">
    <location>
        <position position="1"/>
    </location>
</feature>
<dbReference type="EMBL" id="CAJOBP010079114">
    <property type="protein sequence ID" value="CAF4908634.1"/>
    <property type="molecule type" value="Genomic_DNA"/>
</dbReference>
<dbReference type="Pfam" id="PF25228">
    <property type="entry name" value="Lips"/>
    <property type="match status" value="1"/>
</dbReference>
<name>A0A821VL77_9BILA</name>
<evidence type="ECO:0000313" key="2">
    <source>
        <dbReference type="Proteomes" id="UP000663873"/>
    </source>
</evidence>
<reference evidence="1" key="1">
    <citation type="submission" date="2021-02" db="EMBL/GenBank/DDBJ databases">
        <authorList>
            <person name="Nowell W R."/>
        </authorList>
    </citation>
    <scope>NUCLEOTIDE SEQUENCE</scope>
</reference>
<proteinExistence type="predicted"/>
<sequence length="51" mass="6064">LAAEYFYQVASPEVLAALESLIEQNELKTYRSYVEQILMKPIDEYRFVEFD</sequence>
<dbReference type="Proteomes" id="UP000663873">
    <property type="component" value="Unassembled WGS sequence"/>
</dbReference>
<accession>A0A821VL77</accession>
<dbReference type="InterPro" id="IPR057435">
    <property type="entry name" value="Lips"/>
</dbReference>
<organism evidence="1 2">
    <name type="scientific">Rotaria socialis</name>
    <dbReference type="NCBI Taxonomy" id="392032"/>
    <lineage>
        <taxon>Eukaryota</taxon>
        <taxon>Metazoa</taxon>
        <taxon>Spiralia</taxon>
        <taxon>Gnathifera</taxon>
        <taxon>Rotifera</taxon>
        <taxon>Eurotatoria</taxon>
        <taxon>Bdelloidea</taxon>
        <taxon>Philodinida</taxon>
        <taxon>Philodinidae</taxon>
        <taxon>Rotaria</taxon>
    </lineage>
</organism>
<protein>
    <submittedName>
        <fullName evidence="1">Uncharacterized protein</fullName>
    </submittedName>
</protein>
<gene>
    <name evidence="1" type="ORF">UJA718_LOCUS45861</name>
</gene>